<reference evidence="2" key="1">
    <citation type="submission" date="2020-03" db="EMBL/GenBank/DDBJ databases">
        <title>A transcriptome and proteome of the tick Rhipicephalus microplus shaped by the genetic composition of its hosts and developmental stage.</title>
        <authorList>
            <person name="Garcia G.R."/>
            <person name="Ribeiro J.M.C."/>
            <person name="Maruyama S.R."/>
            <person name="Gardinasse L.G."/>
            <person name="Nelson K."/>
            <person name="Ferreira B.R."/>
            <person name="Andrade T.G."/>
            <person name="Santos I.K.F.M."/>
        </authorList>
    </citation>
    <scope>NUCLEOTIDE SEQUENCE</scope>
    <source>
        <strain evidence="2">NSGR</strain>
        <tissue evidence="2">Salivary glands</tissue>
    </source>
</reference>
<evidence type="ECO:0000313" key="2">
    <source>
        <dbReference type="EMBL" id="NIE46340.1"/>
    </source>
</evidence>
<organism evidence="2">
    <name type="scientific">Rhipicephalus microplus</name>
    <name type="common">Cattle tick</name>
    <name type="synonym">Boophilus microplus</name>
    <dbReference type="NCBI Taxonomy" id="6941"/>
    <lineage>
        <taxon>Eukaryota</taxon>
        <taxon>Metazoa</taxon>
        <taxon>Ecdysozoa</taxon>
        <taxon>Arthropoda</taxon>
        <taxon>Chelicerata</taxon>
        <taxon>Arachnida</taxon>
        <taxon>Acari</taxon>
        <taxon>Parasitiformes</taxon>
        <taxon>Ixodida</taxon>
        <taxon>Ixodoidea</taxon>
        <taxon>Ixodidae</taxon>
        <taxon>Rhipicephalinae</taxon>
        <taxon>Rhipicephalus</taxon>
        <taxon>Boophilus</taxon>
    </lineage>
</organism>
<evidence type="ECO:0000256" key="1">
    <source>
        <dbReference type="SAM" id="SignalP"/>
    </source>
</evidence>
<feature type="chain" id="PRO_5026301561" evidence="1">
    <location>
        <begin position="22"/>
        <end position="90"/>
    </location>
</feature>
<accession>A0A6G5A850</accession>
<sequence>MNAVVVVLFTASALIIHECYSMEETAPSEFKDQCANLTCRRTVDHLGRKGTSGCPKGCLCVIKGRDTDNNATGSCYLLRTTTPEPTTASG</sequence>
<keyword evidence="1" id="KW-0732">Signal</keyword>
<proteinExistence type="predicted"/>
<dbReference type="AlphaFoldDB" id="A0A6G5A850"/>
<protein>
    <submittedName>
        <fullName evidence="2">Putative evasin</fullName>
    </submittedName>
</protein>
<feature type="signal peptide" evidence="1">
    <location>
        <begin position="1"/>
        <end position="21"/>
    </location>
</feature>
<dbReference type="EMBL" id="GIKN01004067">
    <property type="protein sequence ID" value="NIE46340.1"/>
    <property type="molecule type" value="Transcribed_RNA"/>
</dbReference>
<name>A0A6G5A850_RHIMP</name>